<reference evidence="3" key="1">
    <citation type="submission" date="2015-11" db="EMBL/GenBank/DDBJ databases">
        <title>De novo transcriptome assembly of four potential Pierce s Disease insect vectors from Arizona vineyards.</title>
        <authorList>
            <person name="Tassone E.E."/>
        </authorList>
    </citation>
    <scope>NUCLEOTIDE SEQUENCE</scope>
</reference>
<feature type="non-terminal residue" evidence="3">
    <location>
        <position position="1"/>
    </location>
</feature>
<evidence type="ECO:0000256" key="1">
    <source>
        <dbReference type="SAM" id="MobiDB-lite"/>
    </source>
</evidence>
<feature type="non-terminal residue" evidence="3">
    <location>
        <position position="185"/>
    </location>
</feature>
<protein>
    <recommendedName>
        <fullName evidence="2">PiggyBac transposable element-derived protein domain-containing protein</fullName>
    </recommendedName>
</protein>
<organism evidence="3">
    <name type="scientific">Homalodisca liturata</name>
    <dbReference type="NCBI Taxonomy" id="320908"/>
    <lineage>
        <taxon>Eukaryota</taxon>
        <taxon>Metazoa</taxon>
        <taxon>Ecdysozoa</taxon>
        <taxon>Arthropoda</taxon>
        <taxon>Hexapoda</taxon>
        <taxon>Insecta</taxon>
        <taxon>Pterygota</taxon>
        <taxon>Neoptera</taxon>
        <taxon>Paraneoptera</taxon>
        <taxon>Hemiptera</taxon>
        <taxon>Auchenorrhyncha</taxon>
        <taxon>Membracoidea</taxon>
        <taxon>Cicadellidae</taxon>
        <taxon>Cicadellinae</taxon>
        <taxon>Proconiini</taxon>
        <taxon>Homalodisca</taxon>
    </lineage>
</organism>
<feature type="compositionally biased region" description="Acidic residues" evidence="1">
    <location>
        <begin position="36"/>
        <end position="58"/>
    </location>
</feature>
<gene>
    <name evidence="3" type="ORF">g.2882</name>
</gene>
<dbReference type="PANTHER" id="PTHR46599:SF3">
    <property type="entry name" value="PIGGYBAC TRANSPOSABLE ELEMENT-DERIVED PROTEIN 4"/>
    <property type="match status" value="1"/>
</dbReference>
<evidence type="ECO:0000259" key="2">
    <source>
        <dbReference type="Pfam" id="PF13843"/>
    </source>
</evidence>
<dbReference type="InterPro" id="IPR029526">
    <property type="entry name" value="PGBD"/>
</dbReference>
<dbReference type="EMBL" id="GECU01005329">
    <property type="protein sequence ID" value="JAT02378.1"/>
    <property type="molecule type" value="Transcribed_RNA"/>
</dbReference>
<proteinExistence type="predicted"/>
<evidence type="ECO:0000313" key="3">
    <source>
        <dbReference type="EMBL" id="JAT02378.1"/>
    </source>
</evidence>
<dbReference type="AlphaFoldDB" id="A0A1B6JT69"/>
<name>A0A1B6JT69_9HEMI</name>
<dbReference type="Pfam" id="PF13843">
    <property type="entry name" value="DDE_Tnp_1_7"/>
    <property type="match status" value="1"/>
</dbReference>
<feature type="domain" description="PiggyBac transposable element-derived protein" evidence="2">
    <location>
        <begin position="91"/>
        <end position="185"/>
    </location>
</feature>
<accession>A0A1B6JT69</accession>
<feature type="region of interest" description="Disordered" evidence="1">
    <location>
        <begin position="1"/>
        <end position="58"/>
    </location>
</feature>
<sequence length="185" mass="20632">KLVKPKISVGNNPNIVERPGDGVENETGIDLLGLESSDDLLSSEEDNADDPDSDEDEPWYEMREGDILPDSPVKFMEHVGPKHMPPTDSQPIIYFNLFFTVALITNFVTETNRYATQSIANAITSGSLKPKSRATEWLPVSFNEMRAFIACILNLGLIRKSTIASYWSTLPCSATPWFGKMFSRN</sequence>
<dbReference type="PANTHER" id="PTHR46599">
    <property type="entry name" value="PIGGYBAC TRANSPOSABLE ELEMENT-DERIVED PROTEIN 4"/>
    <property type="match status" value="1"/>
</dbReference>